<dbReference type="GeneID" id="74308891"/>
<dbReference type="Gene3D" id="3.40.50.300">
    <property type="entry name" value="P-loop containing nucleotide triphosphate hydrolases"/>
    <property type="match status" value="1"/>
</dbReference>
<dbReference type="GO" id="GO:0005524">
    <property type="term" value="F:ATP binding"/>
    <property type="evidence" value="ECO:0007669"/>
    <property type="project" value="UniProtKB-KW"/>
</dbReference>
<keyword evidence="2" id="KW-0813">Transport</keyword>
<evidence type="ECO:0000256" key="3">
    <source>
        <dbReference type="ARBA" id="ARBA00022741"/>
    </source>
</evidence>
<comment type="similarity">
    <text evidence="1">Belongs to the ABC transporter superfamily.</text>
</comment>
<dbReference type="InterPro" id="IPR003439">
    <property type="entry name" value="ABC_transporter-like_ATP-bd"/>
</dbReference>
<dbReference type="PANTHER" id="PTHR43117">
    <property type="entry name" value="OSMOPROTECTANT IMPORT ATP-BINDING PROTEIN OSMV"/>
    <property type="match status" value="1"/>
</dbReference>
<sequence length="317" mass="34708">MKIISAGSAEEKFGIPPDFLNGEDKGVPDNFIRIPETISKSGKESIYANTCSSLTVHNSDNPEISEITILPGINRDGCRENFNSITIRPGDTISVVGPTGSGKSALINDIEIFARKDTVTGRTVLINGEDPPDEYIRDPAKKPVALITQNTKCLADLIVRDFLQMHLLSRKMTGDSIIQDTISLANEFTGEKIIPDVKMTSLSGGQTRSLMVADAIIISNAPIVLLDEVENAGIFKEKVIEALKKHQKSLIFVTHDPLVSLLSDRRIVMKNGAVDKILIPGEEERDALREIIRMDGIFCRMREKIRAGELITSAGVI</sequence>
<dbReference type="PANTHER" id="PTHR43117:SF4">
    <property type="entry name" value="OSMOPROTECTANT IMPORT ATP-BINDING PROTEIN OSMV"/>
    <property type="match status" value="1"/>
</dbReference>
<dbReference type="InterPro" id="IPR003593">
    <property type="entry name" value="AAA+_ATPase"/>
</dbReference>
<name>A0A9E7TLL1_9EURY</name>
<keyword evidence="3" id="KW-0547">Nucleotide-binding</keyword>
<keyword evidence="4 6" id="KW-0067">ATP-binding</keyword>
<dbReference type="PROSITE" id="PS50893">
    <property type="entry name" value="ABC_TRANSPORTER_2"/>
    <property type="match status" value="1"/>
</dbReference>
<dbReference type="Proteomes" id="UP001060368">
    <property type="component" value="Chromosome"/>
</dbReference>
<dbReference type="AlphaFoldDB" id="A0A9E7TLL1"/>
<dbReference type="InterPro" id="IPR027417">
    <property type="entry name" value="P-loop_NTPase"/>
</dbReference>
<reference evidence="6" key="1">
    <citation type="submission" date="2022-04" db="EMBL/GenBank/DDBJ databases">
        <title>Complete genome of Methanoplanus endosymbiosus DSM 3599.</title>
        <authorList>
            <person name="Chen S.-C."/>
            <person name="You Y.-T."/>
            <person name="Zhou Y.-Z."/>
            <person name="Lai M.-C."/>
        </authorList>
    </citation>
    <scope>NUCLEOTIDE SEQUENCE</scope>
    <source>
        <strain evidence="6">DSM 3599</strain>
    </source>
</reference>
<dbReference type="Pfam" id="PF00005">
    <property type="entry name" value="ABC_tran"/>
    <property type="match status" value="1"/>
</dbReference>
<evidence type="ECO:0000259" key="5">
    <source>
        <dbReference type="PROSITE" id="PS50893"/>
    </source>
</evidence>
<proteinExistence type="inferred from homology"/>
<dbReference type="CDD" id="cd00267">
    <property type="entry name" value="ABC_ATPase"/>
    <property type="match status" value="1"/>
</dbReference>
<dbReference type="GO" id="GO:0016887">
    <property type="term" value="F:ATP hydrolysis activity"/>
    <property type="evidence" value="ECO:0007669"/>
    <property type="project" value="InterPro"/>
</dbReference>
<organism evidence="6 7">
    <name type="scientific">Methanoplanus endosymbiosus</name>
    <dbReference type="NCBI Taxonomy" id="33865"/>
    <lineage>
        <taxon>Archaea</taxon>
        <taxon>Methanobacteriati</taxon>
        <taxon>Methanobacteriota</taxon>
        <taxon>Stenosarchaea group</taxon>
        <taxon>Methanomicrobia</taxon>
        <taxon>Methanomicrobiales</taxon>
        <taxon>Methanomicrobiaceae</taxon>
        <taxon>Methanoplanus</taxon>
    </lineage>
</organism>
<dbReference type="RefSeq" id="WP_257742624.1">
    <property type="nucleotide sequence ID" value="NZ_CP096115.1"/>
</dbReference>
<keyword evidence="7" id="KW-1185">Reference proteome</keyword>
<evidence type="ECO:0000313" key="6">
    <source>
        <dbReference type="EMBL" id="UUX92476.1"/>
    </source>
</evidence>
<dbReference type="KEGG" id="mend:L6E24_14260"/>
<protein>
    <submittedName>
        <fullName evidence="6">ATP-binding cassette domain-containing protein</fullName>
    </submittedName>
</protein>
<dbReference type="EMBL" id="CP096115">
    <property type="protein sequence ID" value="UUX92476.1"/>
    <property type="molecule type" value="Genomic_DNA"/>
</dbReference>
<gene>
    <name evidence="6" type="ORF">L6E24_14260</name>
</gene>
<dbReference type="SUPFAM" id="SSF52540">
    <property type="entry name" value="P-loop containing nucleoside triphosphate hydrolases"/>
    <property type="match status" value="1"/>
</dbReference>
<evidence type="ECO:0000256" key="1">
    <source>
        <dbReference type="ARBA" id="ARBA00005417"/>
    </source>
</evidence>
<evidence type="ECO:0000256" key="2">
    <source>
        <dbReference type="ARBA" id="ARBA00022448"/>
    </source>
</evidence>
<accession>A0A9E7TLL1</accession>
<evidence type="ECO:0000256" key="4">
    <source>
        <dbReference type="ARBA" id="ARBA00022840"/>
    </source>
</evidence>
<evidence type="ECO:0000313" key="7">
    <source>
        <dbReference type="Proteomes" id="UP001060368"/>
    </source>
</evidence>
<feature type="domain" description="ABC transporter" evidence="5">
    <location>
        <begin position="64"/>
        <end position="296"/>
    </location>
</feature>
<dbReference type="SMART" id="SM00382">
    <property type="entry name" value="AAA"/>
    <property type="match status" value="1"/>
</dbReference>